<gene>
    <name evidence="1" type="ORF">VKT23_020344</name>
</gene>
<proteinExistence type="predicted"/>
<comment type="caution">
    <text evidence="1">The sequence shown here is derived from an EMBL/GenBank/DDBJ whole genome shotgun (WGS) entry which is preliminary data.</text>
</comment>
<accession>A0ABR1IL04</accession>
<dbReference type="EMBL" id="JBANRG010000131">
    <property type="protein sequence ID" value="KAK7434120.1"/>
    <property type="molecule type" value="Genomic_DNA"/>
</dbReference>
<sequence>MPAIMPVFRSNSKCVPKNSCLAKDEYTGLRFRITPSAQNRKKFSKVGRPQRCDKCCPHSCSCYNYPWPRNRHTPDETRTLQLSSEEDIERLGKLASLISLRDRLSSPPPTSPLIHRINLSPPPVHIPPPIPNDIHFRKTKLLNCIKEYYVMMDATRLRLDPIAKKLIEDDERQHLGLEVKVPREVRDKTWEVIEKFNEYYEKLDTVGHKMTNKKWRLLKKAVKAIGGVSFTDLDSNLHSVCNNLLGLEIMFPPICIE</sequence>
<dbReference type="Proteomes" id="UP001498398">
    <property type="component" value="Unassembled WGS sequence"/>
</dbReference>
<evidence type="ECO:0000313" key="1">
    <source>
        <dbReference type="EMBL" id="KAK7434120.1"/>
    </source>
</evidence>
<name>A0ABR1IL04_9AGAR</name>
<evidence type="ECO:0000313" key="2">
    <source>
        <dbReference type="Proteomes" id="UP001498398"/>
    </source>
</evidence>
<reference evidence="1 2" key="1">
    <citation type="submission" date="2024-01" db="EMBL/GenBank/DDBJ databases">
        <title>A draft genome for the cacao thread blight pathogen Marasmiellus scandens.</title>
        <authorList>
            <person name="Baruah I.K."/>
            <person name="Leung J."/>
            <person name="Bukari Y."/>
            <person name="Amoako-Attah I."/>
            <person name="Meinhardt L.W."/>
            <person name="Bailey B.A."/>
            <person name="Cohen S.P."/>
        </authorList>
    </citation>
    <scope>NUCLEOTIDE SEQUENCE [LARGE SCALE GENOMIC DNA]</scope>
    <source>
        <strain evidence="1 2">GH-19</strain>
    </source>
</reference>
<keyword evidence="2" id="KW-1185">Reference proteome</keyword>
<organism evidence="1 2">
    <name type="scientific">Marasmiellus scandens</name>
    <dbReference type="NCBI Taxonomy" id="2682957"/>
    <lineage>
        <taxon>Eukaryota</taxon>
        <taxon>Fungi</taxon>
        <taxon>Dikarya</taxon>
        <taxon>Basidiomycota</taxon>
        <taxon>Agaricomycotina</taxon>
        <taxon>Agaricomycetes</taxon>
        <taxon>Agaricomycetidae</taxon>
        <taxon>Agaricales</taxon>
        <taxon>Marasmiineae</taxon>
        <taxon>Omphalotaceae</taxon>
        <taxon>Marasmiellus</taxon>
    </lineage>
</organism>
<protein>
    <submittedName>
        <fullName evidence="1">Uncharacterized protein</fullName>
    </submittedName>
</protein>